<evidence type="ECO:0000256" key="2">
    <source>
        <dbReference type="ARBA" id="ARBA00004987"/>
    </source>
</evidence>
<proteinExistence type="inferred from homology"/>
<comment type="pathway">
    <text evidence="2">Glycan metabolism; cellulose degradation.</text>
</comment>
<dbReference type="GO" id="GO:0008422">
    <property type="term" value="F:beta-glucosidase activity"/>
    <property type="evidence" value="ECO:0007669"/>
    <property type="project" value="UniProtKB-EC"/>
</dbReference>
<feature type="compositionally biased region" description="Low complexity" evidence="10">
    <location>
        <begin position="358"/>
        <end position="387"/>
    </location>
</feature>
<dbReference type="PANTHER" id="PTHR42715:SF14">
    <property type="entry name" value="BETA-GLUCOSIDASE D-RELATED"/>
    <property type="match status" value="1"/>
</dbReference>
<gene>
    <name evidence="12" type="ORF">Slin15195_G039220</name>
</gene>
<dbReference type="Pfam" id="PF14310">
    <property type="entry name" value="Fn3-like"/>
    <property type="match status" value="1"/>
</dbReference>
<keyword evidence="5 12" id="KW-0378">Hydrolase</keyword>
<evidence type="ECO:0000256" key="10">
    <source>
        <dbReference type="SAM" id="MobiDB-lite"/>
    </source>
</evidence>
<evidence type="ECO:0000256" key="1">
    <source>
        <dbReference type="ARBA" id="ARBA00000448"/>
    </source>
</evidence>
<dbReference type="Pfam" id="PF01915">
    <property type="entry name" value="Glyco_hydro_3_C"/>
    <property type="match status" value="1"/>
</dbReference>
<protein>
    <recommendedName>
        <fullName evidence="4">beta-glucosidase</fullName>
        <ecNumber evidence="4">3.2.1.21</ecNumber>
    </recommendedName>
</protein>
<dbReference type="PANTHER" id="PTHR42715">
    <property type="entry name" value="BETA-GLUCOSIDASE"/>
    <property type="match status" value="1"/>
</dbReference>
<dbReference type="OrthoDB" id="416222at2759"/>
<comment type="similarity">
    <text evidence="3">Belongs to the glycosyl hydrolase 3 family.</text>
</comment>
<evidence type="ECO:0000256" key="4">
    <source>
        <dbReference type="ARBA" id="ARBA00012744"/>
    </source>
</evidence>
<dbReference type="SMART" id="SM01217">
    <property type="entry name" value="Fn3_like"/>
    <property type="match status" value="1"/>
</dbReference>
<organism evidence="12 13">
    <name type="scientific">Septoria linicola</name>
    <dbReference type="NCBI Taxonomy" id="215465"/>
    <lineage>
        <taxon>Eukaryota</taxon>
        <taxon>Fungi</taxon>
        <taxon>Dikarya</taxon>
        <taxon>Ascomycota</taxon>
        <taxon>Pezizomycotina</taxon>
        <taxon>Dothideomycetes</taxon>
        <taxon>Dothideomycetidae</taxon>
        <taxon>Mycosphaerellales</taxon>
        <taxon>Mycosphaerellaceae</taxon>
        <taxon>Septoria</taxon>
    </lineage>
</organism>
<dbReference type="InterPro" id="IPR001764">
    <property type="entry name" value="Glyco_hydro_3_N"/>
</dbReference>
<dbReference type="Proteomes" id="UP001056384">
    <property type="component" value="Chromosome 3"/>
</dbReference>
<accession>A0A9Q9AP74</accession>
<dbReference type="PRINTS" id="PR00133">
    <property type="entry name" value="GLHYDRLASE3"/>
</dbReference>
<dbReference type="InterPro" id="IPR002772">
    <property type="entry name" value="Glyco_hydro_3_C"/>
</dbReference>
<feature type="compositionally biased region" description="Gly residues" evidence="10">
    <location>
        <begin position="388"/>
        <end position="401"/>
    </location>
</feature>
<evidence type="ECO:0000256" key="8">
    <source>
        <dbReference type="ARBA" id="ARBA00023295"/>
    </source>
</evidence>
<dbReference type="InterPro" id="IPR026891">
    <property type="entry name" value="Fn3-like"/>
</dbReference>
<evidence type="ECO:0000259" key="11">
    <source>
        <dbReference type="SMART" id="SM01217"/>
    </source>
</evidence>
<dbReference type="InterPro" id="IPR036962">
    <property type="entry name" value="Glyco_hydro_3_N_sf"/>
</dbReference>
<comment type="catalytic activity">
    <reaction evidence="1">
        <text>Hydrolysis of terminal, non-reducing beta-D-glucosyl residues with release of beta-D-glucose.</text>
        <dbReference type="EC" id="3.2.1.21"/>
    </reaction>
</comment>
<dbReference type="Gene3D" id="3.20.20.300">
    <property type="entry name" value="Glycoside hydrolase, family 3, N-terminal domain"/>
    <property type="match status" value="1"/>
</dbReference>
<evidence type="ECO:0000256" key="5">
    <source>
        <dbReference type="ARBA" id="ARBA00022801"/>
    </source>
</evidence>
<keyword evidence="9" id="KW-0624">Polysaccharide degradation</keyword>
<keyword evidence="7" id="KW-0119">Carbohydrate metabolism</keyword>
<sequence length="697" mass="73612">MTWDREHFESEARAAGDEFYMMGYNLINGPVAGPLGRTPYGGRMAEGFSPDPYLNGISMEKTVKGMNAAGVVTVSRHFLLNEQETNRSSALSSSTSGVYSSNADDKTIHELYLWPFMDAVKAGTGAIMCGMTKTNGTLSCENSKLVSGPLKEQLGFPGLVMPDVNSQTTSYGSANAGLDFGSSTYWTTDILNAGIANGSFTQARLDDMAVRNLIVYHYAGLDAGTQPSEASTTEYRSVRANHSTLIREIARNSLVLLKNENSALPLRQPNVISVFGAHADGCMTGPNFAMSVASMDDPYDGHLATGGGSGQGSMTYLVTPLHALTERARKDGTMIRYIANDTYSSTESSGMGGGMSMGGNSSSTGASMAGGPADSTSNSNSSMSMPGSGAGGAGGGGGGFDSGTSLTPSFENYAASSDVCLVFINSASGEGGDRSVLYHTSQDTTITTIAANCNNTIVIINTPGPRVFDNWIENENITAVLYGSLLGQESGNAIIDVLYGDTNPSGKLPYTIAKNETDYPVSICYTAECNFTEGVHIDYRYFDAYNISVCYPFGPGLSYTTFSYGDVSATATNTSALASTYPTGRLTLGGPSDLFDEVISMGTTIKNTGGVAGSAVAQLYVSYPPAADQPPKQLRGFEKVKLKAGEEKQVTFSVRRRDVSYWDVVAQKWAVAKGRYTFAVGGSSGELERRVEVVVQV</sequence>
<keyword evidence="8" id="KW-0326">Glycosidase</keyword>
<evidence type="ECO:0000256" key="7">
    <source>
        <dbReference type="ARBA" id="ARBA00023277"/>
    </source>
</evidence>
<dbReference type="SUPFAM" id="SSF51445">
    <property type="entry name" value="(Trans)glycosidases"/>
    <property type="match status" value="1"/>
</dbReference>
<keyword evidence="6" id="KW-0325">Glycoprotein</keyword>
<dbReference type="Gene3D" id="3.40.50.1700">
    <property type="entry name" value="Glycoside hydrolase family 3 C-terminal domain"/>
    <property type="match status" value="1"/>
</dbReference>
<dbReference type="InterPro" id="IPR017853">
    <property type="entry name" value="GH"/>
</dbReference>
<reference evidence="12" key="1">
    <citation type="submission" date="2022-06" db="EMBL/GenBank/DDBJ databases">
        <title>Complete genome sequences of two strains of the flax pathogen Septoria linicola.</title>
        <authorList>
            <person name="Lapalu N."/>
            <person name="Simon A."/>
            <person name="Demenou B."/>
            <person name="Paumier D."/>
            <person name="Guillot M.-P."/>
            <person name="Gout L."/>
            <person name="Valade R."/>
        </authorList>
    </citation>
    <scope>NUCLEOTIDE SEQUENCE</scope>
    <source>
        <strain evidence="12">SE15195</strain>
    </source>
</reference>
<dbReference type="Pfam" id="PF00933">
    <property type="entry name" value="Glyco_hydro_3"/>
    <property type="match status" value="1"/>
</dbReference>
<feature type="domain" description="Fibronectin type III-like" evidence="11">
    <location>
        <begin position="615"/>
        <end position="684"/>
    </location>
</feature>
<evidence type="ECO:0000256" key="3">
    <source>
        <dbReference type="ARBA" id="ARBA00005336"/>
    </source>
</evidence>
<dbReference type="EC" id="3.2.1.21" evidence="4"/>
<dbReference type="AlphaFoldDB" id="A0A9Q9AP74"/>
<feature type="region of interest" description="Disordered" evidence="10">
    <location>
        <begin position="345"/>
        <end position="402"/>
    </location>
</feature>
<dbReference type="InterPro" id="IPR050288">
    <property type="entry name" value="Cellulose_deg_GH3"/>
</dbReference>
<keyword evidence="13" id="KW-1185">Reference proteome</keyword>
<dbReference type="InterPro" id="IPR036881">
    <property type="entry name" value="Glyco_hydro_3_C_sf"/>
</dbReference>
<name>A0A9Q9AP74_9PEZI</name>
<dbReference type="GO" id="GO:0009251">
    <property type="term" value="P:glucan catabolic process"/>
    <property type="evidence" value="ECO:0007669"/>
    <property type="project" value="TreeGrafter"/>
</dbReference>
<dbReference type="Gene3D" id="2.60.40.10">
    <property type="entry name" value="Immunoglobulins"/>
    <property type="match status" value="1"/>
</dbReference>
<dbReference type="InterPro" id="IPR013783">
    <property type="entry name" value="Ig-like_fold"/>
</dbReference>
<evidence type="ECO:0000256" key="9">
    <source>
        <dbReference type="ARBA" id="ARBA00023326"/>
    </source>
</evidence>
<evidence type="ECO:0000256" key="6">
    <source>
        <dbReference type="ARBA" id="ARBA00023180"/>
    </source>
</evidence>
<dbReference type="SUPFAM" id="SSF52279">
    <property type="entry name" value="Beta-D-glucan exohydrolase, C-terminal domain"/>
    <property type="match status" value="1"/>
</dbReference>
<evidence type="ECO:0000313" key="13">
    <source>
        <dbReference type="Proteomes" id="UP001056384"/>
    </source>
</evidence>
<dbReference type="EMBL" id="CP099420">
    <property type="protein sequence ID" value="USW50603.1"/>
    <property type="molecule type" value="Genomic_DNA"/>
</dbReference>
<evidence type="ECO:0000313" key="12">
    <source>
        <dbReference type="EMBL" id="USW50603.1"/>
    </source>
</evidence>